<reference evidence="3" key="1">
    <citation type="journal article" date="2021" name="PeerJ">
        <title>Extensive microbial diversity within the chicken gut microbiome revealed by metagenomics and culture.</title>
        <authorList>
            <person name="Gilroy R."/>
            <person name="Ravi A."/>
            <person name="Getino M."/>
            <person name="Pursley I."/>
            <person name="Horton D.L."/>
            <person name="Alikhan N.F."/>
            <person name="Baker D."/>
            <person name="Gharbi K."/>
            <person name="Hall N."/>
            <person name="Watson M."/>
            <person name="Adriaenssens E.M."/>
            <person name="Foster-Nyarko E."/>
            <person name="Jarju S."/>
            <person name="Secka A."/>
            <person name="Antonio M."/>
            <person name="Oren A."/>
            <person name="Chaudhuri R.R."/>
            <person name="La Ragione R."/>
            <person name="Hildebrand F."/>
            <person name="Pallen M.J."/>
        </authorList>
    </citation>
    <scope>NUCLEOTIDE SEQUENCE</scope>
    <source>
        <strain evidence="3">ChiGjej3B3-7470</strain>
    </source>
</reference>
<reference evidence="3" key="2">
    <citation type="submission" date="2021-09" db="EMBL/GenBank/DDBJ databases">
        <authorList>
            <person name="Gilroy R."/>
        </authorList>
    </citation>
    <scope>NUCLEOTIDE SEQUENCE</scope>
    <source>
        <strain evidence="3">ChiGjej3B3-7470</strain>
    </source>
</reference>
<keyword evidence="1" id="KW-0812">Transmembrane</keyword>
<accession>A0A921JR25</accession>
<dbReference type="EMBL" id="DYZF01000214">
    <property type="protein sequence ID" value="HJE52010.1"/>
    <property type="molecule type" value="Genomic_DNA"/>
</dbReference>
<keyword evidence="1" id="KW-0472">Membrane</keyword>
<dbReference type="AlphaFoldDB" id="A0A921JR25"/>
<evidence type="ECO:0000259" key="2">
    <source>
        <dbReference type="Pfam" id="PF07811"/>
    </source>
</evidence>
<feature type="non-terminal residue" evidence="3">
    <location>
        <position position="1"/>
    </location>
</feature>
<gene>
    <name evidence="3" type="ORF">K8V15_08545</name>
</gene>
<protein>
    <recommendedName>
        <fullName evidence="2">TadE-like domain-containing protein</fullName>
    </recommendedName>
</protein>
<evidence type="ECO:0000256" key="1">
    <source>
        <dbReference type="SAM" id="Phobius"/>
    </source>
</evidence>
<feature type="transmembrane region" description="Helical" evidence="1">
    <location>
        <begin position="12"/>
        <end position="31"/>
    </location>
</feature>
<name>A0A921JR25_9ACTN</name>
<organism evidence="3 4">
    <name type="scientific">Tessaracoccus flavescens</name>
    <dbReference type="NCBI Taxonomy" id="399497"/>
    <lineage>
        <taxon>Bacteria</taxon>
        <taxon>Bacillati</taxon>
        <taxon>Actinomycetota</taxon>
        <taxon>Actinomycetes</taxon>
        <taxon>Propionibacteriales</taxon>
        <taxon>Propionibacteriaceae</taxon>
        <taxon>Tessaracoccus</taxon>
    </lineage>
</organism>
<comment type="caution">
    <text evidence="3">The sequence shown here is derived from an EMBL/GenBank/DDBJ whole genome shotgun (WGS) entry which is preliminary data.</text>
</comment>
<feature type="domain" description="TadE-like" evidence="2">
    <location>
        <begin position="9"/>
        <end position="47"/>
    </location>
</feature>
<dbReference type="Proteomes" id="UP000712713">
    <property type="component" value="Unassembled WGS sequence"/>
</dbReference>
<dbReference type="Pfam" id="PF07811">
    <property type="entry name" value="TadE"/>
    <property type="match status" value="1"/>
</dbReference>
<sequence>GRERGLSHSVQVVVLLPFFFGIFLALLQWSLNAWGQTTALAAAQEAAQVAAAVGGSKSDGVASGTAVSENGSLSNVTVEVVRGSRETVVTVSGNPVTVLWPSTVTRRATVPTERLTAP</sequence>
<proteinExistence type="predicted"/>
<evidence type="ECO:0000313" key="4">
    <source>
        <dbReference type="Proteomes" id="UP000712713"/>
    </source>
</evidence>
<keyword evidence="1" id="KW-1133">Transmembrane helix</keyword>
<evidence type="ECO:0000313" key="3">
    <source>
        <dbReference type="EMBL" id="HJE52010.1"/>
    </source>
</evidence>
<dbReference type="InterPro" id="IPR012495">
    <property type="entry name" value="TadE-like_dom"/>
</dbReference>